<name>A0A3P8KY47_9TREM</name>
<organism evidence="2 3">
    <name type="scientific">Schistosoma mattheei</name>
    <dbReference type="NCBI Taxonomy" id="31246"/>
    <lineage>
        <taxon>Eukaryota</taxon>
        <taxon>Metazoa</taxon>
        <taxon>Spiralia</taxon>
        <taxon>Lophotrochozoa</taxon>
        <taxon>Platyhelminthes</taxon>
        <taxon>Trematoda</taxon>
        <taxon>Digenea</taxon>
        <taxon>Strigeidida</taxon>
        <taxon>Schistosomatoidea</taxon>
        <taxon>Schistosomatidae</taxon>
        <taxon>Schistosoma</taxon>
    </lineage>
</organism>
<evidence type="ECO:0000313" key="3">
    <source>
        <dbReference type="Proteomes" id="UP000269396"/>
    </source>
</evidence>
<proteinExistence type="predicted"/>
<protein>
    <submittedName>
        <fullName evidence="2">Uncharacterized protein</fullName>
    </submittedName>
</protein>
<evidence type="ECO:0000313" key="2">
    <source>
        <dbReference type="EMBL" id="VDP85006.1"/>
    </source>
</evidence>
<dbReference type="AlphaFoldDB" id="A0A3P8KY47"/>
<feature type="region of interest" description="Disordered" evidence="1">
    <location>
        <begin position="1"/>
        <end position="25"/>
    </location>
</feature>
<dbReference type="Proteomes" id="UP000269396">
    <property type="component" value="Unassembled WGS sequence"/>
</dbReference>
<evidence type="ECO:0000256" key="1">
    <source>
        <dbReference type="SAM" id="MobiDB-lite"/>
    </source>
</evidence>
<keyword evidence="3" id="KW-1185">Reference proteome</keyword>
<sequence length="72" mass="7850">MTSARSESGNALTNDSSGTQPYLSPNNKINISEAAACFKYISKAMRLQVIDSGTPIRRSTRSRQVLHVCATF</sequence>
<gene>
    <name evidence="2" type="ORF">SMTD_LOCUS21510</name>
</gene>
<dbReference type="EMBL" id="UZAL01047559">
    <property type="protein sequence ID" value="VDP85006.1"/>
    <property type="molecule type" value="Genomic_DNA"/>
</dbReference>
<reference evidence="2 3" key="1">
    <citation type="submission" date="2018-11" db="EMBL/GenBank/DDBJ databases">
        <authorList>
            <consortium name="Pathogen Informatics"/>
        </authorList>
    </citation>
    <scope>NUCLEOTIDE SEQUENCE [LARGE SCALE GENOMIC DNA]</scope>
    <source>
        <strain>Denwood</strain>
        <strain evidence="3">Zambia</strain>
    </source>
</reference>
<accession>A0A3P8KY47</accession>